<sequence>MINENKIKMANIQQIAEKGAEIYSKIKGQYEPKENGRFLAIDVYNGDVFFGVTSVEAVEKARGSHPNEVFYVVKIGFSAAETLARLAMSHL</sequence>
<protein>
    <recommendedName>
        <fullName evidence="3">DUF5678 domain-containing protein</fullName>
    </recommendedName>
</protein>
<comment type="caution">
    <text evidence="1">The sequence shown here is derived from an EMBL/GenBank/DDBJ whole genome shotgun (WGS) entry which is preliminary data.</text>
</comment>
<evidence type="ECO:0000313" key="1">
    <source>
        <dbReference type="EMBL" id="OGN11461.1"/>
    </source>
</evidence>
<accession>A0A1F8FE59</accession>
<gene>
    <name evidence="1" type="ORF">A3C71_02275</name>
</gene>
<organism evidence="1 2">
    <name type="scientific">Candidatus Yanofskybacteria bacterium RIFCSPHIGHO2_02_FULL_43_15c</name>
    <dbReference type="NCBI Taxonomy" id="1802679"/>
    <lineage>
        <taxon>Bacteria</taxon>
        <taxon>Candidatus Yanofskyibacteriota</taxon>
    </lineage>
</organism>
<evidence type="ECO:0000313" key="2">
    <source>
        <dbReference type="Proteomes" id="UP000178197"/>
    </source>
</evidence>
<evidence type="ECO:0008006" key="3">
    <source>
        <dbReference type="Google" id="ProtNLM"/>
    </source>
</evidence>
<reference evidence="1 2" key="1">
    <citation type="journal article" date="2016" name="Nat. Commun.">
        <title>Thousands of microbial genomes shed light on interconnected biogeochemical processes in an aquifer system.</title>
        <authorList>
            <person name="Anantharaman K."/>
            <person name="Brown C.T."/>
            <person name="Hug L.A."/>
            <person name="Sharon I."/>
            <person name="Castelle C.J."/>
            <person name="Probst A.J."/>
            <person name="Thomas B.C."/>
            <person name="Singh A."/>
            <person name="Wilkins M.J."/>
            <person name="Karaoz U."/>
            <person name="Brodie E.L."/>
            <person name="Williams K.H."/>
            <person name="Hubbard S.S."/>
            <person name="Banfield J.F."/>
        </authorList>
    </citation>
    <scope>NUCLEOTIDE SEQUENCE [LARGE SCALE GENOMIC DNA]</scope>
</reference>
<name>A0A1F8FE59_9BACT</name>
<dbReference type="EMBL" id="MGJT01000031">
    <property type="protein sequence ID" value="OGN11461.1"/>
    <property type="molecule type" value="Genomic_DNA"/>
</dbReference>
<dbReference type="Proteomes" id="UP000178197">
    <property type="component" value="Unassembled WGS sequence"/>
</dbReference>
<proteinExistence type="predicted"/>
<dbReference type="AlphaFoldDB" id="A0A1F8FE59"/>